<dbReference type="InterPro" id="IPR033121">
    <property type="entry name" value="PEPTIDASE_A1"/>
</dbReference>
<organism evidence="5 6">
    <name type="scientific">Dentiscutata erythropus</name>
    <dbReference type="NCBI Taxonomy" id="1348616"/>
    <lineage>
        <taxon>Eukaryota</taxon>
        <taxon>Fungi</taxon>
        <taxon>Fungi incertae sedis</taxon>
        <taxon>Mucoromycota</taxon>
        <taxon>Glomeromycotina</taxon>
        <taxon>Glomeromycetes</taxon>
        <taxon>Diversisporales</taxon>
        <taxon>Gigasporaceae</taxon>
        <taxon>Dentiscutata</taxon>
    </lineage>
</organism>
<dbReference type="AlphaFoldDB" id="A0A9N9JAU6"/>
<protein>
    <submittedName>
        <fullName evidence="5">18168_t:CDS:1</fullName>
    </submittedName>
</protein>
<keyword evidence="3" id="KW-0378">Hydrolase</keyword>
<dbReference type="InterPro" id="IPR034164">
    <property type="entry name" value="Pepsin-like_dom"/>
</dbReference>
<dbReference type="PANTHER" id="PTHR47966">
    <property type="entry name" value="BETA-SITE APP-CLEAVING ENZYME, ISOFORM A-RELATED"/>
    <property type="match status" value="1"/>
</dbReference>
<dbReference type="OrthoDB" id="15189at2759"/>
<dbReference type="InterPro" id="IPR021109">
    <property type="entry name" value="Peptidase_aspartic_dom_sf"/>
</dbReference>
<dbReference type="InterPro" id="IPR001461">
    <property type="entry name" value="Aspartic_peptidase_A1"/>
</dbReference>
<dbReference type="GO" id="GO:0004190">
    <property type="term" value="F:aspartic-type endopeptidase activity"/>
    <property type="evidence" value="ECO:0007669"/>
    <property type="project" value="UniProtKB-KW"/>
</dbReference>
<gene>
    <name evidence="5" type="ORF">DERYTH_LOCUS18349</name>
</gene>
<evidence type="ECO:0000313" key="5">
    <source>
        <dbReference type="EMBL" id="CAG8767233.1"/>
    </source>
</evidence>
<dbReference type="PROSITE" id="PS00141">
    <property type="entry name" value="ASP_PROTEASE"/>
    <property type="match status" value="1"/>
</dbReference>
<evidence type="ECO:0000259" key="4">
    <source>
        <dbReference type="PROSITE" id="PS51767"/>
    </source>
</evidence>
<sequence length="173" mass="19282">MLWRDADQSPSELTIDGSNLDRYHGDTLTFTHVVDNNGGVLEIPIDNYVVNGDELNLQDHTGIIDTGTTRIILPQADAEALYDAIPTAIDNGDWTYALPCDEQHEVSLVFSGKTWSIDSRDFTVEIDEDDCIGAVIYADTRDDTLWHIGTAFLRNIYTIFDQGNRQVGFAQLA</sequence>
<proteinExistence type="inferred from homology"/>
<comment type="caution">
    <text evidence="5">The sequence shown here is derived from an EMBL/GenBank/DDBJ whole genome shotgun (WGS) entry which is preliminary data.</text>
</comment>
<keyword evidence="6" id="KW-1185">Reference proteome</keyword>
<keyword evidence="3" id="KW-0645">Protease</keyword>
<dbReference type="Gene3D" id="2.40.70.10">
    <property type="entry name" value="Acid Proteases"/>
    <property type="match status" value="1"/>
</dbReference>
<dbReference type="PANTHER" id="PTHR47966:SF75">
    <property type="entry name" value="ENDOPEPTIDASE (CTSD), PUTATIVE (AFU_ORTHOLOGUE AFUA_4G07040)-RELATED"/>
    <property type="match status" value="1"/>
</dbReference>
<dbReference type="GO" id="GO:0006508">
    <property type="term" value="P:proteolysis"/>
    <property type="evidence" value="ECO:0007669"/>
    <property type="project" value="UniProtKB-KW"/>
</dbReference>
<reference evidence="5" key="1">
    <citation type="submission" date="2021-06" db="EMBL/GenBank/DDBJ databases">
        <authorList>
            <person name="Kallberg Y."/>
            <person name="Tangrot J."/>
            <person name="Rosling A."/>
        </authorList>
    </citation>
    <scope>NUCLEOTIDE SEQUENCE</scope>
    <source>
        <strain evidence="5">MA453B</strain>
    </source>
</reference>
<dbReference type="CDD" id="cd05471">
    <property type="entry name" value="pepsin_like"/>
    <property type="match status" value="1"/>
</dbReference>
<name>A0A9N9JAU6_9GLOM</name>
<dbReference type="PROSITE" id="PS51767">
    <property type="entry name" value="PEPTIDASE_A1"/>
    <property type="match status" value="1"/>
</dbReference>
<evidence type="ECO:0000313" key="6">
    <source>
        <dbReference type="Proteomes" id="UP000789405"/>
    </source>
</evidence>
<keyword evidence="2 3" id="KW-0064">Aspartyl protease</keyword>
<dbReference type="InterPro" id="IPR001969">
    <property type="entry name" value="Aspartic_peptidase_AS"/>
</dbReference>
<dbReference type="Pfam" id="PF00026">
    <property type="entry name" value="Asp"/>
    <property type="match status" value="1"/>
</dbReference>
<dbReference type="PRINTS" id="PR00792">
    <property type="entry name" value="PEPSIN"/>
</dbReference>
<comment type="similarity">
    <text evidence="1 3">Belongs to the peptidase A1 family.</text>
</comment>
<evidence type="ECO:0000256" key="2">
    <source>
        <dbReference type="ARBA" id="ARBA00022750"/>
    </source>
</evidence>
<dbReference type="Proteomes" id="UP000789405">
    <property type="component" value="Unassembled WGS sequence"/>
</dbReference>
<evidence type="ECO:0000256" key="3">
    <source>
        <dbReference type="RuleBase" id="RU000454"/>
    </source>
</evidence>
<evidence type="ECO:0000256" key="1">
    <source>
        <dbReference type="ARBA" id="ARBA00007447"/>
    </source>
</evidence>
<dbReference type="SUPFAM" id="SSF50630">
    <property type="entry name" value="Acid proteases"/>
    <property type="match status" value="1"/>
</dbReference>
<feature type="domain" description="Peptidase A1" evidence="4">
    <location>
        <begin position="1"/>
        <end position="170"/>
    </location>
</feature>
<dbReference type="EMBL" id="CAJVPY010018470">
    <property type="protein sequence ID" value="CAG8767233.1"/>
    <property type="molecule type" value="Genomic_DNA"/>
</dbReference>
<accession>A0A9N9JAU6</accession>